<feature type="domain" description="Enoyl reductase (ER)" evidence="2">
    <location>
        <begin position="19"/>
        <end position="344"/>
    </location>
</feature>
<dbReference type="InterPro" id="IPR011032">
    <property type="entry name" value="GroES-like_sf"/>
</dbReference>
<dbReference type="PANTHER" id="PTHR44013:SF1">
    <property type="entry name" value="ZINC-TYPE ALCOHOL DEHYDROGENASE-LIKE PROTEIN C16A3.02C"/>
    <property type="match status" value="1"/>
</dbReference>
<sequence length="351" mass="37792">MAPSNSLPTSQRAAHFMPSHPPSTKISQVAPVPTIPKSGIYTLVRVLSSSINPVDYKIASLPQPLPRIMIGSAPITPGIDFVGRAWQTNHPDLKSGDLCWGKDGIAKAPEGYLSLLDQGRKLEELGCVGVAGMTALQTLLMGDLPYNRSGGTETGGRVFINGGSGGTGIFGIQIAKHGLRCETVITSCSGPNTELVRSLGADEVIDYRSTNVVDALKEWSRNNGPLDLIVDNVGNDPNLYWQAHHYLKNDGGKFVAVGAGVSLSAVTALTKMMLWPRLLGGGKRNFHLFMLTSTKKEQWDQFGRWMTEGKLKTVIEDGNVFDLANIGEAFEKLQTGRTRGKIAIKVAEDGH</sequence>
<protein>
    <recommendedName>
        <fullName evidence="2">Enoyl reductase (ER) domain-containing protein</fullName>
    </recommendedName>
</protein>
<keyword evidence="4" id="KW-1185">Reference proteome</keyword>
<name>A0ABR0KLU7_9EURO</name>
<dbReference type="SUPFAM" id="SSF51735">
    <property type="entry name" value="NAD(P)-binding Rossmann-fold domains"/>
    <property type="match status" value="1"/>
</dbReference>
<feature type="region of interest" description="Disordered" evidence="1">
    <location>
        <begin position="1"/>
        <end position="25"/>
    </location>
</feature>
<evidence type="ECO:0000256" key="1">
    <source>
        <dbReference type="SAM" id="MobiDB-lite"/>
    </source>
</evidence>
<gene>
    <name evidence="3" type="ORF">LTR24_000967</name>
</gene>
<dbReference type="InterPro" id="IPR020843">
    <property type="entry name" value="ER"/>
</dbReference>
<accession>A0ABR0KLU7</accession>
<dbReference type="Proteomes" id="UP001345013">
    <property type="component" value="Unassembled WGS sequence"/>
</dbReference>
<dbReference type="InterPro" id="IPR052733">
    <property type="entry name" value="Chloroplast_QOR"/>
</dbReference>
<evidence type="ECO:0000259" key="2">
    <source>
        <dbReference type="SMART" id="SM00829"/>
    </source>
</evidence>
<reference evidence="3 4" key="1">
    <citation type="submission" date="2023-08" db="EMBL/GenBank/DDBJ databases">
        <title>Black Yeasts Isolated from many extreme environments.</title>
        <authorList>
            <person name="Coleine C."/>
            <person name="Stajich J.E."/>
            <person name="Selbmann L."/>
        </authorList>
    </citation>
    <scope>NUCLEOTIDE SEQUENCE [LARGE SCALE GENOMIC DNA]</scope>
    <source>
        <strain evidence="3 4">CCFEE 5885</strain>
    </source>
</reference>
<dbReference type="Gene3D" id="3.40.50.720">
    <property type="entry name" value="NAD(P)-binding Rossmann-like Domain"/>
    <property type="match status" value="1"/>
</dbReference>
<feature type="compositionally biased region" description="Polar residues" evidence="1">
    <location>
        <begin position="1"/>
        <end position="12"/>
    </location>
</feature>
<dbReference type="Gene3D" id="3.90.180.10">
    <property type="entry name" value="Medium-chain alcohol dehydrogenases, catalytic domain"/>
    <property type="match status" value="1"/>
</dbReference>
<dbReference type="EMBL" id="JAVRRG010000007">
    <property type="protein sequence ID" value="KAK5100172.1"/>
    <property type="molecule type" value="Genomic_DNA"/>
</dbReference>
<dbReference type="SUPFAM" id="SSF50129">
    <property type="entry name" value="GroES-like"/>
    <property type="match status" value="1"/>
</dbReference>
<dbReference type="PANTHER" id="PTHR44013">
    <property type="entry name" value="ZINC-TYPE ALCOHOL DEHYDROGENASE-LIKE PROTEIN C16A3.02C"/>
    <property type="match status" value="1"/>
</dbReference>
<comment type="caution">
    <text evidence="3">The sequence shown here is derived from an EMBL/GenBank/DDBJ whole genome shotgun (WGS) entry which is preliminary data.</text>
</comment>
<dbReference type="Pfam" id="PF13602">
    <property type="entry name" value="ADH_zinc_N_2"/>
    <property type="match status" value="1"/>
</dbReference>
<dbReference type="CDD" id="cd08267">
    <property type="entry name" value="MDR1"/>
    <property type="match status" value="1"/>
</dbReference>
<dbReference type="SMART" id="SM00829">
    <property type="entry name" value="PKS_ER"/>
    <property type="match status" value="1"/>
</dbReference>
<proteinExistence type="predicted"/>
<evidence type="ECO:0000313" key="4">
    <source>
        <dbReference type="Proteomes" id="UP001345013"/>
    </source>
</evidence>
<evidence type="ECO:0000313" key="3">
    <source>
        <dbReference type="EMBL" id="KAK5100172.1"/>
    </source>
</evidence>
<organism evidence="3 4">
    <name type="scientific">Lithohypha guttulata</name>
    <dbReference type="NCBI Taxonomy" id="1690604"/>
    <lineage>
        <taxon>Eukaryota</taxon>
        <taxon>Fungi</taxon>
        <taxon>Dikarya</taxon>
        <taxon>Ascomycota</taxon>
        <taxon>Pezizomycotina</taxon>
        <taxon>Eurotiomycetes</taxon>
        <taxon>Chaetothyriomycetidae</taxon>
        <taxon>Chaetothyriales</taxon>
        <taxon>Trichomeriaceae</taxon>
        <taxon>Lithohypha</taxon>
    </lineage>
</organism>
<dbReference type="InterPro" id="IPR036291">
    <property type="entry name" value="NAD(P)-bd_dom_sf"/>
</dbReference>